<evidence type="ECO:0000313" key="2">
    <source>
        <dbReference type="Proteomes" id="UP001209878"/>
    </source>
</evidence>
<protein>
    <submittedName>
        <fullName evidence="1">Uncharacterized protein</fullName>
    </submittedName>
</protein>
<dbReference type="EMBL" id="JAODUO010000617">
    <property type="protein sequence ID" value="KAK2177126.1"/>
    <property type="molecule type" value="Genomic_DNA"/>
</dbReference>
<dbReference type="Proteomes" id="UP001209878">
    <property type="component" value="Unassembled WGS sequence"/>
</dbReference>
<evidence type="ECO:0000313" key="1">
    <source>
        <dbReference type="EMBL" id="KAK2177126.1"/>
    </source>
</evidence>
<proteinExistence type="predicted"/>
<organism evidence="1 2">
    <name type="scientific">Ridgeia piscesae</name>
    <name type="common">Tubeworm</name>
    <dbReference type="NCBI Taxonomy" id="27915"/>
    <lineage>
        <taxon>Eukaryota</taxon>
        <taxon>Metazoa</taxon>
        <taxon>Spiralia</taxon>
        <taxon>Lophotrochozoa</taxon>
        <taxon>Annelida</taxon>
        <taxon>Polychaeta</taxon>
        <taxon>Sedentaria</taxon>
        <taxon>Canalipalpata</taxon>
        <taxon>Sabellida</taxon>
        <taxon>Siboglinidae</taxon>
        <taxon>Ridgeia</taxon>
    </lineage>
</organism>
<comment type="caution">
    <text evidence="1">The sequence shown here is derived from an EMBL/GenBank/DDBJ whole genome shotgun (WGS) entry which is preliminary data.</text>
</comment>
<dbReference type="AlphaFoldDB" id="A0AAD9KTD8"/>
<gene>
    <name evidence="1" type="ORF">NP493_618g01078</name>
</gene>
<name>A0AAD9KTD8_RIDPI</name>
<accession>A0AAD9KTD8</accession>
<keyword evidence="2" id="KW-1185">Reference proteome</keyword>
<sequence>MQSCMTLAGVTRERRVITDDCARWTATLVMSTERESRKTAAGAPPIMTTFPCFNCHDLVQYQPPRHCSDGRASVALAHTRTLASLLSNASHYSSCITFVHSSCQFVCDGRSVVRGVFGTVNVCHFSLYTTLLAASIALCQAGKWNTVHF</sequence>
<reference evidence="1" key="1">
    <citation type="journal article" date="2023" name="Mol. Biol. Evol.">
        <title>Third-Generation Sequencing Reveals the Adaptive Role of the Epigenome in Three Deep-Sea Polychaetes.</title>
        <authorList>
            <person name="Perez M."/>
            <person name="Aroh O."/>
            <person name="Sun Y."/>
            <person name="Lan Y."/>
            <person name="Juniper S.K."/>
            <person name="Young C.R."/>
            <person name="Angers B."/>
            <person name="Qian P.Y."/>
        </authorList>
    </citation>
    <scope>NUCLEOTIDE SEQUENCE</scope>
    <source>
        <strain evidence="1">R07B-5</strain>
    </source>
</reference>